<accession>A0AAV5AKY7</accession>
<sequence>MSELIKKNFQELEPVDMRRRTAKDAKSSLCLDADGLVGTSRIINLQVDKPAESKALQA</sequence>
<dbReference type="Proteomes" id="UP001050691">
    <property type="component" value="Unassembled WGS sequence"/>
</dbReference>
<keyword evidence="2" id="KW-1185">Reference proteome</keyword>
<evidence type="ECO:0000313" key="1">
    <source>
        <dbReference type="EMBL" id="GJJ13601.1"/>
    </source>
</evidence>
<proteinExistence type="predicted"/>
<reference evidence="1" key="1">
    <citation type="submission" date="2021-10" db="EMBL/GenBank/DDBJ databases">
        <title>De novo Genome Assembly of Clathrus columnatus (Basidiomycota, Fungi) Using Illumina and Nanopore Sequence Data.</title>
        <authorList>
            <person name="Ogiso-Tanaka E."/>
            <person name="Itagaki H."/>
            <person name="Hosoya T."/>
            <person name="Hosaka K."/>
        </authorList>
    </citation>
    <scope>NUCLEOTIDE SEQUENCE</scope>
    <source>
        <strain evidence="1">MO-923</strain>
    </source>
</reference>
<organism evidence="1 2">
    <name type="scientific">Clathrus columnatus</name>
    <dbReference type="NCBI Taxonomy" id="1419009"/>
    <lineage>
        <taxon>Eukaryota</taxon>
        <taxon>Fungi</taxon>
        <taxon>Dikarya</taxon>
        <taxon>Basidiomycota</taxon>
        <taxon>Agaricomycotina</taxon>
        <taxon>Agaricomycetes</taxon>
        <taxon>Phallomycetidae</taxon>
        <taxon>Phallales</taxon>
        <taxon>Clathraceae</taxon>
        <taxon>Clathrus</taxon>
    </lineage>
</organism>
<gene>
    <name evidence="1" type="ORF">Clacol_007857</name>
</gene>
<evidence type="ECO:0000313" key="2">
    <source>
        <dbReference type="Proteomes" id="UP001050691"/>
    </source>
</evidence>
<comment type="caution">
    <text evidence="1">The sequence shown here is derived from an EMBL/GenBank/DDBJ whole genome shotgun (WGS) entry which is preliminary data.</text>
</comment>
<dbReference type="EMBL" id="BPWL01000009">
    <property type="protein sequence ID" value="GJJ13601.1"/>
    <property type="molecule type" value="Genomic_DNA"/>
</dbReference>
<name>A0AAV5AKY7_9AGAM</name>
<protein>
    <submittedName>
        <fullName evidence="1">Uncharacterized protein</fullName>
    </submittedName>
</protein>
<dbReference type="AlphaFoldDB" id="A0AAV5AKY7"/>